<dbReference type="GO" id="GO:0012505">
    <property type="term" value="C:endomembrane system"/>
    <property type="evidence" value="ECO:0007669"/>
    <property type="project" value="UniProtKB-SubCell"/>
</dbReference>
<gene>
    <name evidence="6" type="ORF">EL17_03840</name>
</gene>
<evidence type="ECO:0000256" key="3">
    <source>
        <dbReference type="ARBA" id="ARBA00022989"/>
    </source>
</evidence>
<keyword evidence="3" id="KW-1133">Transmembrane helix</keyword>
<dbReference type="OrthoDB" id="9800034at2"/>
<keyword evidence="7" id="KW-1185">Reference proteome</keyword>
<name>A0A074L2V1_9BACT</name>
<reference evidence="6 7" key="1">
    <citation type="submission" date="2014-04" db="EMBL/GenBank/DDBJ databases">
        <title>Characterization and application of a salt tolerant electro-active bacterium.</title>
        <authorList>
            <person name="Yang L."/>
            <person name="Wei S."/>
            <person name="Tay Q.X.M."/>
        </authorList>
    </citation>
    <scope>NUCLEOTIDE SEQUENCE [LARGE SCALE GENOMIC DNA]</scope>
    <source>
        <strain evidence="6 7">LY1</strain>
    </source>
</reference>
<keyword evidence="2" id="KW-0812">Transmembrane</keyword>
<dbReference type="EMBL" id="JMIH01000014">
    <property type="protein sequence ID" value="KEO74820.1"/>
    <property type="molecule type" value="Genomic_DNA"/>
</dbReference>
<comment type="caution">
    <text evidence="6">The sequence shown here is derived from an EMBL/GenBank/DDBJ whole genome shotgun (WGS) entry which is preliminary data.</text>
</comment>
<dbReference type="RefSeq" id="WP_035071090.1">
    <property type="nucleotide sequence ID" value="NZ_JMIH01000014.1"/>
</dbReference>
<keyword evidence="4" id="KW-0472">Membrane</keyword>
<evidence type="ECO:0000256" key="1">
    <source>
        <dbReference type="ARBA" id="ARBA00004127"/>
    </source>
</evidence>
<accession>A0A074L2V1</accession>
<organism evidence="6 7">
    <name type="scientific">Anditalea andensis</name>
    <dbReference type="NCBI Taxonomy" id="1048983"/>
    <lineage>
        <taxon>Bacteria</taxon>
        <taxon>Pseudomonadati</taxon>
        <taxon>Bacteroidota</taxon>
        <taxon>Cytophagia</taxon>
        <taxon>Cytophagales</taxon>
        <taxon>Cytophagaceae</taxon>
        <taxon>Anditalea</taxon>
    </lineage>
</organism>
<dbReference type="eggNOG" id="COG3339">
    <property type="taxonomic scope" value="Bacteria"/>
</dbReference>
<evidence type="ECO:0000313" key="6">
    <source>
        <dbReference type="EMBL" id="KEO74820.1"/>
    </source>
</evidence>
<dbReference type="Pfam" id="PF06803">
    <property type="entry name" value="DUF1232"/>
    <property type="match status" value="1"/>
</dbReference>
<dbReference type="InterPro" id="IPR010652">
    <property type="entry name" value="DUF1232"/>
</dbReference>
<sequence>MATIKVTANTYFQKAKILFEDKARSISQSNTKLNILLQNVSEKLHKFAENPQVREMTEHVEVLYRMVKAHINGTYQGLSSRSVGMIVLGLVYFITPVDLIPDFIPFIGYVDDMSVLIAVGKSLQTDILKFRVWENTSAM</sequence>
<dbReference type="STRING" id="1048983.EL17_03840"/>
<evidence type="ECO:0000256" key="2">
    <source>
        <dbReference type="ARBA" id="ARBA00022692"/>
    </source>
</evidence>
<protein>
    <recommendedName>
        <fullName evidence="5">DUF1232 domain-containing protein</fullName>
    </recommendedName>
</protein>
<evidence type="ECO:0000313" key="7">
    <source>
        <dbReference type="Proteomes" id="UP000027821"/>
    </source>
</evidence>
<evidence type="ECO:0000259" key="5">
    <source>
        <dbReference type="Pfam" id="PF06803"/>
    </source>
</evidence>
<comment type="subcellular location">
    <subcellularLocation>
        <location evidence="1">Endomembrane system</location>
        <topology evidence="1">Multi-pass membrane protein</topology>
    </subcellularLocation>
</comment>
<proteinExistence type="predicted"/>
<feature type="domain" description="DUF1232" evidence="5">
    <location>
        <begin position="84"/>
        <end position="117"/>
    </location>
</feature>
<dbReference type="AlphaFoldDB" id="A0A074L2V1"/>
<dbReference type="Proteomes" id="UP000027821">
    <property type="component" value="Unassembled WGS sequence"/>
</dbReference>
<evidence type="ECO:0000256" key="4">
    <source>
        <dbReference type="ARBA" id="ARBA00023136"/>
    </source>
</evidence>